<reference evidence="9" key="2">
    <citation type="submission" date="2023-04" db="EMBL/GenBank/DDBJ databases">
        <title>'Rhodoalgimonas zhirmunskyi' gen. nov., isolated from a red alga.</title>
        <authorList>
            <person name="Nedashkovskaya O.I."/>
            <person name="Otstavnykh N.Y."/>
            <person name="Bystritskaya E.P."/>
            <person name="Balabanova L.A."/>
            <person name="Isaeva M.P."/>
        </authorList>
    </citation>
    <scope>NUCLEOTIDE SEQUENCE</scope>
    <source>
        <strain evidence="9">10Alg 79</strain>
    </source>
</reference>
<evidence type="ECO:0000256" key="2">
    <source>
        <dbReference type="ARBA" id="ARBA00022475"/>
    </source>
</evidence>
<evidence type="ECO:0000256" key="5">
    <source>
        <dbReference type="ARBA" id="ARBA00023136"/>
    </source>
</evidence>
<comment type="subcellular location">
    <subcellularLocation>
        <location evidence="1">Cell membrane</location>
        <topology evidence="1">Single-pass type II membrane protein</topology>
    </subcellularLocation>
</comment>
<dbReference type="RefSeq" id="WP_317624307.1">
    <property type="nucleotide sequence ID" value="NZ_JANFFA010000001.1"/>
</dbReference>
<evidence type="ECO:0000256" key="7">
    <source>
        <dbReference type="ARBA" id="ARBA00038408"/>
    </source>
</evidence>
<keyword evidence="6" id="KW-0143">Chaperone</keyword>
<evidence type="ECO:0000256" key="4">
    <source>
        <dbReference type="ARBA" id="ARBA00022989"/>
    </source>
</evidence>
<dbReference type="EMBL" id="JANFFA010000001">
    <property type="protein sequence ID" value="MDQ2092686.1"/>
    <property type="molecule type" value="Genomic_DNA"/>
</dbReference>
<name>A0AAJ1U2V7_9RHOB</name>
<evidence type="ECO:0000256" key="3">
    <source>
        <dbReference type="ARBA" id="ARBA00022692"/>
    </source>
</evidence>
<keyword evidence="5" id="KW-0472">Membrane</keyword>
<evidence type="ECO:0000256" key="6">
    <source>
        <dbReference type="ARBA" id="ARBA00023186"/>
    </source>
</evidence>
<dbReference type="AlphaFoldDB" id="A0AAJ1U2V7"/>
<dbReference type="SUPFAM" id="SSF54534">
    <property type="entry name" value="FKBP-like"/>
    <property type="match status" value="1"/>
</dbReference>
<feature type="domain" description="PpiC" evidence="8">
    <location>
        <begin position="245"/>
        <end position="360"/>
    </location>
</feature>
<keyword evidence="10" id="KW-1185">Reference proteome</keyword>
<dbReference type="Pfam" id="PF13624">
    <property type="entry name" value="SurA_N_3"/>
    <property type="match status" value="1"/>
</dbReference>
<dbReference type="Pfam" id="PF13145">
    <property type="entry name" value="Rotamase_2"/>
    <property type="match status" value="1"/>
</dbReference>
<dbReference type="InterPro" id="IPR027304">
    <property type="entry name" value="Trigger_fact/SurA_dom_sf"/>
</dbReference>
<dbReference type="SUPFAM" id="SSF109998">
    <property type="entry name" value="Triger factor/SurA peptide-binding domain-like"/>
    <property type="match status" value="1"/>
</dbReference>
<keyword evidence="2" id="KW-1003">Cell membrane</keyword>
<dbReference type="PANTHER" id="PTHR47529:SF1">
    <property type="entry name" value="PERIPLASMIC CHAPERONE PPID"/>
    <property type="match status" value="1"/>
</dbReference>
<evidence type="ECO:0000256" key="1">
    <source>
        <dbReference type="ARBA" id="ARBA00004401"/>
    </source>
</evidence>
<proteinExistence type="inferred from homology"/>
<protein>
    <submittedName>
        <fullName evidence="9">SurA N-terminal domain-containing protein</fullName>
    </submittedName>
</protein>
<evidence type="ECO:0000313" key="9">
    <source>
        <dbReference type="EMBL" id="MDQ2092686.1"/>
    </source>
</evidence>
<dbReference type="InterPro" id="IPR000297">
    <property type="entry name" value="PPIase_PpiC"/>
</dbReference>
<evidence type="ECO:0000313" key="10">
    <source>
        <dbReference type="Proteomes" id="UP001227162"/>
    </source>
</evidence>
<keyword evidence="3" id="KW-0812">Transmembrane</keyword>
<dbReference type="Proteomes" id="UP001227162">
    <property type="component" value="Unassembled WGS sequence"/>
</dbReference>
<sequence length="613" mass="66998">MARGSKSKTIVWALMALLILGLGGFGVTNFSGGVRSIGQVGDQELSTAGYLRAVQDEVRSYEAQTGSRIPMQQARAMQLDQLALARMIAFAALDHEADTLGISVGDDNLRDQLLSQRAFAGVDGTFDREAYRFYLDRTGQTDKQFEEDLRRELSRGLLQAAVLSQTPAGEVYAGTLTAYLAERRDFSWATLDQGDLDAPIPDATDAQLQAWHDAHQADYTLPQRKRITYVWLTPNMLSDAVPLEEADLRALYEARAEQYNTPERRLVERLGFADMQAAKRAFELLGSGDTTFEDLVAARGLDLSDTDMGDVAREDLGTAADAIFAAETGDTVGPFESDIGPALFRVNGTLPAASTSFEDALPELRGELAEAEARKLIDDQMEQIDDEIAAGATLEEVANDTDMELATIDWTQDSSDDAAGYADFQTEAAKITEDDFPQLIKLDDGGILAMRLDSVLPPELQPLEQVRDDVTQAWEDDQIAQALMQKADTMIADITAETDLAALGLTVTQERDITRQDFIPNTPQTFLPTVFEMQPGEARSLPLPAGALIVRLDAVQSPDMDAPEIAATRAQLIQRAAQGRAQDIFQYYINDVQNRAGAQINQTAVDAANTQLQ</sequence>
<accession>A0AAJ1U2V7</accession>
<dbReference type="InterPro" id="IPR052029">
    <property type="entry name" value="PpiD_chaperone"/>
</dbReference>
<keyword evidence="4" id="KW-1133">Transmembrane helix</keyword>
<gene>
    <name evidence="9" type="ORF">NOI20_01005</name>
</gene>
<comment type="similarity">
    <text evidence="7">Belongs to the PpiD chaperone family.</text>
</comment>
<dbReference type="GO" id="GO:0005886">
    <property type="term" value="C:plasma membrane"/>
    <property type="evidence" value="ECO:0007669"/>
    <property type="project" value="UniProtKB-SubCell"/>
</dbReference>
<evidence type="ECO:0000259" key="8">
    <source>
        <dbReference type="Pfam" id="PF13145"/>
    </source>
</evidence>
<organism evidence="9 10">
    <name type="scientific">Rhodalgimonas zhirmunskyi</name>
    <dbReference type="NCBI Taxonomy" id="2964767"/>
    <lineage>
        <taxon>Bacteria</taxon>
        <taxon>Pseudomonadati</taxon>
        <taxon>Pseudomonadota</taxon>
        <taxon>Alphaproteobacteria</taxon>
        <taxon>Rhodobacterales</taxon>
        <taxon>Roseobacteraceae</taxon>
        <taxon>Rhodalgimonas</taxon>
    </lineage>
</organism>
<dbReference type="PANTHER" id="PTHR47529">
    <property type="entry name" value="PEPTIDYL-PROLYL CIS-TRANS ISOMERASE D"/>
    <property type="match status" value="1"/>
</dbReference>
<dbReference type="GO" id="GO:0003755">
    <property type="term" value="F:peptidyl-prolyl cis-trans isomerase activity"/>
    <property type="evidence" value="ECO:0007669"/>
    <property type="project" value="InterPro"/>
</dbReference>
<comment type="caution">
    <text evidence="9">The sequence shown here is derived from an EMBL/GenBank/DDBJ whole genome shotgun (WGS) entry which is preliminary data.</text>
</comment>
<reference evidence="9" key="1">
    <citation type="submission" date="2022-07" db="EMBL/GenBank/DDBJ databases">
        <authorList>
            <person name="Otstavnykh N."/>
            <person name="Isaeva M."/>
            <person name="Bystritskaya E."/>
        </authorList>
    </citation>
    <scope>NUCLEOTIDE SEQUENCE</scope>
    <source>
        <strain evidence="9">10Alg 79</strain>
    </source>
</reference>